<evidence type="ECO:0000313" key="2">
    <source>
        <dbReference type="Proteomes" id="UP000789396"/>
    </source>
</evidence>
<reference evidence="1" key="1">
    <citation type="submission" date="2021-06" db="EMBL/GenBank/DDBJ databases">
        <authorList>
            <person name="Kallberg Y."/>
            <person name="Tangrot J."/>
            <person name="Rosling A."/>
        </authorList>
    </citation>
    <scope>NUCLEOTIDE SEQUENCE</scope>
    <source>
        <strain evidence="1">IN212</strain>
    </source>
</reference>
<dbReference type="EMBL" id="CAJVPZ010103775">
    <property type="protein sequence ID" value="CAG8823450.1"/>
    <property type="molecule type" value="Genomic_DNA"/>
</dbReference>
<dbReference type="AlphaFoldDB" id="A0A9N9PJT9"/>
<feature type="non-terminal residue" evidence="1">
    <location>
        <position position="65"/>
    </location>
</feature>
<dbReference type="OrthoDB" id="10634880at2759"/>
<protein>
    <submittedName>
        <fullName evidence="1">11273_t:CDS:1</fullName>
    </submittedName>
</protein>
<organism evidence="1 2">
    <name type="scientific">Racocetra fulgida</name>
    <dbReference type="NCBI Taxonomy" id="60492"/>
    <lineage>
        <taxon>Eukaryota</taxon>
        <taxon>Fungi</taxon>
        <taxon>Fungi incertae sedis</taxon>
        <taxon>Mucoromycota</taxon>
        <taxon>Glomeromycotina</taxon>
        <taxon>Glomeromycetes</taxon>
        <taxon>Diversisporales</taxon>
        <taxon>Gigasporaceae</taxon>
        <taxon>Racocetra</taxon>
    </lineage>
</organism>
<name>A0A9N9PJT9_9GLOM</name>
<keyword evidence="2" id="KW-1185">Reference proteome</keyword>
<proteinExistence type="predicted"/>
<comment type="caution">
    <text evidence="1">The sequence shown here is derived from an EMBL/GenBank/DDBJ whole genome shotgun (WGS) entry which is preliminary data.</text>
</comment>
<accession>A0A9N9PJT9</accession>
<dbReference type="Proteomes" id="UP000789396">
    <property type="component" value="Unassembled WGS sequence"/>
</dbReference>
<gene>
    <name evidence="1" type="ORF">RFULGI_LOCUS19846</name>
</gene>
<sequence>YLAILKNAPIFKKVTIDYKYLTIIKDVTKKEIDEYLKILEEVPKSDKSNEFDKIKQINILKILKD</sequence>
<evidence type="ECO:0000313" key="1">
    <source>
        <dbReference type="EMBL" id="CAG8823450.1"/>
    </source>
</evidence>
<feature type="non-terminal residue" evidence="1">
    <location>
        <position position="1"/>
    </location>
</feature>